<proteinExistence type="predicted"/>
<dbReference type="Proteomes" id="UP000626092">
    <property type="component" value="Unassembled WGS sequence"/>
</dbReference>
<dbReference type="Pfam" id="PF13966">
    <property type="entry name" value="zf-RVT"/>
    <property type="match status" value="1"/>
</dbReference>
<protein>
    <recommendedName>
        <fullName evidence="1">Reverse transcriptase zinc-binding domain-containing protein</fullName>
    </recommendedName>
</protein>
<dbReference type="InterPro" id="IPR026960">
    <property type="entry name" value="RVT-Znf"/>
</dbReference>
<sequence>MLHFGQESSMENMVVRNLDGCLFRMVYKSTFQTFGVTPDHLDKKGLKFASIIRDGFWVKVGAGHLGMINDNLFVREEDLLTSLKQRLNEMVPNNNERDSLKWRWDTNAGMFTVKSCYEKWDKELNAQNYIGPHCHLIWRNICPDSIQSGDLHMASYTGVACNKSVSLELVVGYNSLPIEEAFQLRRSLFDWESEQLQTLKHLLNNCGITTTADRADQIEWRGCTSKMFCVKSMYSLCGHNESITDPIYKFIWKNIAPHNTKCFGWLVVERRVKTGDYWHRLGIIHSVDGALCKFCNEHIETMDHFLLLCTPVWSIWTIDY</sequence>
<dbReference type="OrthoDB" id="1684493at2759"/>
<comment type="caution">
    <text evidence="2">The sequence shown here is derived from an EMBL/GenBank/DDBJ whole genome shotgun (WGS) entry which is preliminary data.</text>
</comment>
<gene>
    <name evidence="2" type="ORF">RHSIM_Rhsim10G0042600</name>
</gene>
<evidence type="ECO:0000259" key="1">
    <source>
        <dbReference type="Pfam" id="PF13966"/>
    </source>
</evidence>
<keyword evidence="3" id="KW-1185">Reference proteome</keyword>
<reference evidence="2" key="1">
    <citation type="submission" date="2019-11" db="EMBL/GenBank/DDBJ databases">
        <authorList>
            <person name="Liu Y."/>
            <person name="Hou J."/>
            <person name="Li T.-Q."/>
            <person name="Guan C.-H."/>
            <person name="Wu X."/>
            <person name="Wu H.-Z."/>
            <person name="Ling F."/>
            <person name="Zhang R."/>
            <person name="Shi X.-G."/>
            <person name="Ren J.-P."/>
            <person name="Chen E.-F."/>
            <person name="Sun J.-M."/>
        </authorList>
    </citation>
    <scope>NUCLEOTIDE SEQUENCE</scope>
    <source>
        <strain evidence="2">Adult_tree_wgs_1</strain>
        <tissue evidence="2">Leaves</tissue>
    </source>
</reference>
<name>A0A834LBR7_RHOSS</name>
<dbReference type="AlphaFoldDB" id="A0A834LBR7"/>
<organism evidence="2 3">
    <name type="scientific">Rhododendron simsii</name>
    <name type="common">Sims's rhododendron</name>
    <dbReference type="NCBI Taxonomy" id="118357"/>
    <lineage>
        <taxon>Eukaryota</taxon>
        <taxon>Viridiplantae</taxon>
        <taxon>Streptophyta</taxon>
        <taxon>Embryophyta</taxon>
        <taxon>Tracheophyta</taxon>
        <taxon>Spermatophyta</taxon>
        <taxon>Magnoliopsida</taxon>
        <taxon>eudicotyledons</taxon>
        <taxon>Gunneridae</taxon>
        <taxon>Pentapetalae</taxon>
        <taxon>asterids</taxon>
        <taxon>Ericales</taxon>
        <taxon>Ericaceae</taxon>
        <taxon>Ericoideae</taxon>
        <taxon>Rhodoreae</taxon>
        <taxon>Rhododendron</taxon>
    </lineage>
</organism>
<evidence type="ECO:0000313" key="3">
    <source>
        <dbReference type="Proteomes" id="UP000626092"/>
    </source>
</evidence>
<evidence type="ECO:0000313" key="2">
    <source>
        <dbReference type="EMBL" id="KAF7128852.1"/>
    </source>
</evidence>
<accession>A0A834LBR7</accession>
<feature type="domain" description="Reverse transcriptase zinc-binding" evidence="1">
    <location>
        <begin position="228"/>
        <end position="316"/>
    </location>
</feature>
<dbReference type="EMBL" id="WJXA01000010">
    <property type="protein sequence ID" value="KAF7128852.1"/>
    <property type="molecule type" value="Genomic_DNA"/>
</dbReference>